<gene>
    <name evidence="1" type="ORF">DSO57_1034740</name>
</gene>
<name>A0ACC2TXM7_9FUNG</name>
<protein>
    <submittedName>
        <fullName evidence="1">Uncharacterized protein</fullName>
    </submittedName>
</protein>
<evidence type="ECO:0000313" key="1">
    <source>
        <dbReference type="EMBL" id="KAJ9079508.1"/>
    </source>
</evidence>
<reference evidence="1" key="1">
    <citation type="submission" date="2022-04" db="EMBL/GenBank/DDBJ databases">
        <title>Genome of the entomopathogenic fungus Entomophthora muscae.</title>
        <authorList>
            <person name="Elya C."/>
            <person name="Lovett B.R."/>
            <person name="Lee E."/>
            <person name="Macias A.M."/>
            <person name="Hajek A.E."/>
            <person name="De Bivort B.L."/>
            <person name="Kasson M.T."/>
            <person name="De Fine Licht H.H."/>
            <person name="Stajich J.E."/>
        </authorList>
    </citation>
    <scope>NUCLEOTIDE SEQUENCE</scope>
    <source>
        <strain evidence="1">Berkeley</strain>
    </source>
</reference>
<evidence type="ECO:0000313" key="2">
    <source>
        <dbReference type="Proteomes" id="UP001165960"/>
    </source>
</evidence>
<dbReference type="Proteomes" id="UP001165960">
    <property type="component" value="Unassembled WGS sequence"/>
</dbReference>
<organism evidence="1 2">
    <name type="scientific">Entomophthora muscae</name>
    <dbReference type="NCBI Taxonomy" id="34485"/>
    <lineage>
        <taxon>Eukaryota</taxon>
        <taxon>Fungi</taxon>
        <taxon>Fungi incertae sedis</taxon>
        <taxon>Zoopagomycota</taxon>
        <taxon>Entomophthoromycotina</taxon>
        <taxon>Entomophthoromycetes</taxon>
        <taxon>Entomophthorales</taxon>
        <taxon>Entomophthoraceae</taxon>
        <taxon>Entomophthora</taxon>
    </lineage>
</organism>
<comment type="caution">
    <text evidence="1">The sequence shown here is derived from an EMBL/GenBank/DDBJ whole genome shotgun (WGS) entry which is preliminary data.</text>
</comment>
<sequence length="618" mass="69141">MPNSEYSHIAKDTTLKKRRRINPTTATKNSKPWKNLSENIDGKLQDGLGSFTPNNLLDVLNREASDTAYSEDPSKNGELNQIRGRQTGVKKVQARLSNLEATLAEVVPIMLKLSKRYQSQVQVDSKNPRSDTTLQGPTQGSSVSICTRNDYVYDTNLLTAISPAPSKRLFLEYDYSYHLVALYFTIHEFTGQEPIISRRDFFDSLQCNTMPTYLVHAMFAFSARYSNHPLVFPNCLQFSKEFSQSSSVKACSSFFAPTIRSVQALLLLSSLGIQRGNPSSSWGYLGSAIRASQILGLDSISTEPQIMPISPISNYEVGFLKKLWDMCCSADFEVSMLLDKPRQIKEAPPPSAAINKGFSPLSPDQYVLSCISVLPPYIVECLKNTRTLLLYWKTIEEFHSALQPNHSPQETLSQISNLGLVIDSWHLGLPRQLSYKPEFFHPQVAQRFPFLEQVINLHIIHCRLKLSLFQPILENHSQFQSCPGFPDAKKKYWQSACSLVRILEDWEEWNSCSDGQFTLSAVCEIFNIPLLLVDPNDGALGAQDSAPPFLSTHFFFAGLAFLLSLISARTSSENPGRLKYSFSTLMGLLTSTSSWDGSPKVAEKLQELASSIGVEIPQ</sequence>
<keyword evidence="2" id="KW-1185">Reference proteome</keyword>
<proteinExistence type="predicted"/>
<dbReference type="EMBL" id="QTSX02001714">
    <property type="protein sequence ID" value="KAJ9079508.1"/>
    <property type="molecule type" value="Genomic_DNA"/>
</dbReference>
<accession>A0ACC2TXM7</accession>